<dbReference type="AlphaFoldDB" id="A0A0D2EA54"/>
<dbReference type="HOGENOM" id="CLU_139293_0_0_1"/>
<evidence type="ECO:0000313" key="2">
    <source>
        <dbReference type="Proteomes" id="UP000054342"/>
    </source>
</evidence>
<accession>A0A0D2EA54</accession>
<evidence type="ECO:0000313" key="1">
    <source>
        <dbReference type="EMBL" id="KIW52243.1"/>
    </source>
</evidence>
<name>A0A0D2EA54_9EURO</name>
<protein>
    <submittedName>
        <fullName evidence="1">Uncharacterized protein</fullName>
    </submittedName>
</protein>
<gene>
    <name evidence="1" type="ORF">PV05_07896</name>
</gene>
<dbReference type="RefSeq" id="XP_013312827.1">
    <property type="nucleotide sequence ID" value="XM_013457373.1"/>
</dbReference>
<reference evidence="1 2" key="1">
    <citation type="submission" date="2015-01" db="EMBL/GenBank/DDBJ databases">
        <title>The Genome Sequence of Exophiala xenobiotica CBS118157.</title>
        <authorList>
            <consortium name="The Broad Institute Genomics Platform"/>
            <person name="Cuomo C."/>
            <person name="de Hoog S."/>
            <person name="Gorbushina A."/>
            <person name="Stielow B."/>
            <person name="Teixiera M."/>
            <person name="Abouelleil A."/>
            <person name="Chapman S.B."/>
            <person name="Priest M."/>
            <person name="Young S.K."/>
            <person name="Wortman J."/>
            <person name="Nusbaum C."/>
            <person name="Birren B."/>
        </authorList>
    </citation>
    <scope>NUCLEOTIDE SEQUENCE [LARGE SCALE GENOMIC DNA]</scope>
    <source>
        <strain evidence="1 2">CBS 118157</strain>
    </source>
</reference>
<keyword evidence="2" id="KW-1185">Reference proteome</keyword>
<dbReference type="GeneID" id="25329804"/>
<dbReference type="Proteomes" id="UP000054342">
    <property type="component" value="Unassembled WGS sequence"/>
</dbReference>
<organism evidence="1 2">
    <name type="scientific">Exophiala xenobiotica</name>
    <dbReference type="NCBI Taxonomy" id="348802"/>
    <lineage>
        <taxon>Eukaryota</taxon>
        <taxon>Fungi</taxon>
        <taxon>Dikarya</taxon>
        <taxon>Ascomycota</taxon>
        <taxon>Pezizomycotina</taxon>
        <taxon>Eurotiomycetes</taxon>
        <taxon>Chaetothyriomycetidae</taxon>
        <taxon>Chaetothyriales</taxon>
        <taxon>Herpotrichiellaceae</taxon>
        <taxon>Exophiala</taxon>
    </lineage>
</organism>
<dbReference type="STRING" id="348802.A0A0D2EA54"/>
<dbReference type="EMBL" id="KN847321">
    <property type="protein sequence ID" value="KIW52243.1"/>
    <property type="molecule type" value="Genomic_DNA"/>
</dbReference>
<proteinExistence type="predicted"/>
<dbReference type="OrthoDB" id="4392610at2759"/>
<sequence length="136" mass="15902">MTTSEILRAYRHLYRSGLRATHYSSPARFAIRDILRDCFRSQPSATFSARRIANTLRFLEKAGEYNGTEHKILKNLLRIKYWKNMGLNNHLVRKSNSAYGTEIRRNVWRQYQATLTMLNESLDICLQLGAEKFDAT</sequence>